<sequence>MAILVKKTRLYNLIRQWRNIMKSIIIDRWPIPNYIALRTLWYENSTISLITTELSCYDEIVPFLISEGDEFALVVLSDLVEKKNFPSKFLEKVFYTGDLGCQLSVCYSEKVPESLRAECSRLKLSKH</sequence>
<accession>A0A5J6PYF6</accession>
<dbReference type="Proteomes" id="UP000325713">
    <property type="component" value="Chromosome"/>
</dbReference>
<dbReference type="AlphaFoldDB" id="A0A5J6PYF6"/>
<keyword evidence="2" id="KW-1185">Reference proteome</keyword>
<organism evidence="1 2">
    <name type="scientific">Neisseria zalophi</name>
    <dbReference type="NCBI Taxonomy" id="640030"/>
    <lineage>
        <taxon>Bacteria</taxon>
        <taxon>Pseudomonadati</taxon>
        <taxon>Pseudomonadota</taxon>
        <taxon>Betaproteobacteria</taxon>
        <taxon>Neisseriales</taxon>
        <taxon>Neisseriaceae</taxon>
        <taxon>Neisseria</taxon>
    </lineage>
</organism>
<dbReference type="KEGG" id="nzl:D0T92_06215"/>
<gene>
    <name evidence="1" type="ORF">D0T92_06215</name>
</gene>
<proteinExistence type="predicted"/>
<name>A0A5J6PYF6_9NEIS</name>
<dbReference type="EMBL" id="CP031700">
    <property type="protein sequence ID" value="QEY26163.1"/>
    <property type="molecule type" value="Genomic_DNA"/>
</dbReference>
<reference evidence="1 2" key="1">
    <citation type="submission" date="2018-08" db="EMBL/GenBank/DDBJ databases">
        <title>Neisseria zalophi ATCC BAA-2455 complete genome.</title>
        <authorList>
            <person name="Veseli I.A."/>
            <person name="Buttler R."/>
            <person name="Mascarenhas dos Santos A.C."/>
            <person name="Pombert J.-F."/>
        </authorList>
    </citation>
    <scope>NUCLEOTIDE SEQUENCE [LARGE SCALE GENOMIC DNA]</scope>
    <source>
        <strain evidence="1 2">ATCC BAA-2455</strain>
    </source>
</reference>
<protein>
    <submittedName>
        <fullName evidence="1">Uncharacterized protein</fullName>
    </submittedName>
</protein>
<evidence type="ECO:0000313" key="2">
    <source>
        <dbReference type="Proteomes" id="UP000325713"/>
    </source>
</evidence>
<evidence type="ECO:0000313" key="1">
    <source>
        <dbReference type="EMBL" id="QEY26163.1"/>
    </source>
</evidence>